<feature type="compositionally biased region" description="Basic and acidic residues" evidence="8">
    <location>
        <begin position="1"/>
        <end position="19"/>
    </location>
</feature>
<dbReference type="InterPro" id="IPR051032">
    <property type="entry name" value="AP2/ERF_TF_ERF_subfamily"/>
</dbReference>
<dbReference type="PROSITE" id="PS51032">
    <property type="entry name" value="AP2_ERF"/>
    <property type="match status" value="1"/>
</dbReference>
<evidence type="ECO:0000313" key="10">
    <source>
        <dbReference type="EMBL" id="RWR92718.1"/>
    </source>
</evidence>
<dbReference type="GO" id="GO:0003677">
    <property type="term" value="F:DNA binding"/>
    <property type="evidence" value="ECO:0007669"/>
    <property type="project" value="UniProtKB-KW"/>
</dbReference>
<protein>
    <submittedName>
        <fullName evidence="10">Ethylene-responsive transcription factor ERF036-like protein</fullName>
    </submittedName>
</protein>
<dbReference type="Gene3D" id="3.30.730.10">
    <property type="entry name" value="AP2/ERF domain"/>
    <property type="match status" value="1"/>
</dbReference>
<dbReference type="OrthoDB" id="1932364at2759"/>
<evidence type="ECO:0000256" key="6">
    <source>
        <dbReference type="ARBA" id="ARBA00023242"/>
    </source>
</evidence>
<keyword evidence="4" id="KW-0010">Activator</keyword>
<dbReference type="SMART" id="SM00380">
    <property type="entry name" value="AP2"/>
    <property type="match status" value="1"/>
</dbReference>
<evidence type="ECO:0000256" key="4">
    <source>
        <dbReference type="ARBA" id="ARBA00023159"/>
    </source>
</evidence>
<comment type="caution">
    <text evidence="10">The sequence shown here is derived from an EMBL/GenBank/DDBJ whole genome shotgun (WGS) entry which is preliminary data.</text>
</comment>
<dbReference type="InterPro" id="IPR016177">
    <property type="entry name" value="DNA-bd_dom_sf"/>
</dbReference>
<accession>A0A3S3QYN5</accession>
<feature type="domain" description="AP2/ERF" evidence="9">
    <location>
        <begin position="27"/>
        <end position="84"/>
    </location>
</feature>
<dbReference type="EMBL" id="QPKB01000009">
    <property type="protein sequence ID" value="RWR92718.1"/>
    <property type="molecule type" value="Genomic_DNA"/>
</dbReference>
<dbReference type="GO" id="GO:0003700">
    <property type="term" value="F:DNA-binding transcription factor activity"/>
    <property type="evidence" value="ECO:0007669"/>
    <property type="project" value="InterPro"/>
</dbReference>
<sequence length="202" mass="22725">MEESRSETFPRGRSDKRSPQPDSPNFSYRGVRRRSWGRYVSEIRIPGTKSRIWLGSFVSAEMAARAYDAAAFFLRGNSANLNFPELASLLPRPNSASRRDIQRAAAKAAATESLARHVSERDEAGTDFSVCTSGAFWELDEDIFRFFEDVKEAPLHTPHRIEADFGFDLGNYDCVLGNDNAALDSWWDDGGCNGLTTWNRFV</sequence>
<keyword evidence="11" id="KW-1185">Reference proteome</keyword>
<evidence type="ECO:0000256" key="8">
    <source>
        <dbReference type="SAM" id="MobiDB-lite"/>
    </source>
</evidence>
<evidence type="ECO:0000256" key="2">
    <source>
        <dbReference type="ARBA" id="ARBA00023015"/>
    </source>
</evidence>
<evidence type="ECO:0000313" key="11">
    <source>
        <dbReference type="Proteomes" id="UP000283530"/>
    </source>
</evidence>
<evidence type="ECO:0000256" key="1">
    <source>
        <dbReference type="ARBA" id="ARBA00004123"/>
    </source>
</evidence>
<feature type="region of interest" description="Disordered" evidence="8">
    <location>
        <begin position="1"/>
        <end position="29"/>
    </location>
</feature>
<dbReference type="Proteomes" id="UP000283530">
    <property type="component" value="Unassembled WGS sequence"/>
</dbReference>
<dbReference type="AlphaFoldDB" id="A0A3S3QYN5"/>
<keyword evidence="5" id="KW-0804">Transcription</keyword>
<evidence type="ECO:0000256" key="7">
    <source>
        <dbReference type="ARBA" id="ARBA00024343"/>
    </source>
</evidence>
<comment type="similarity">
    <text evidence="7">Belongs to the AP2/ERF transcription factor family. ERF subfamily.</text>
</comment>
<name>A0A3S3QYN5_9MAGN</name>
<dbReference type="PRINTS" id="PR00367">
    <property type="entry name" value="ETHRSPELEMNT"/>
</dbReference>
<dbReference type="Pfam" id="PF00847">
    <property type="entry name" value="AP2"/>
    <property type="match status" value="1"/>
</dbReference>
<evidence type="ECO:0000256" key="3">
    <source>
        <dbReference type="ARBA" id="ARBA00023125"/>
    </source>
</evidence>
<reference evidence="10 11" key="1">
    <citation type="journal article" date="2019" name="Nat. Plants">
        <title>Stout camphor tree genome fills gaps in understanding of flowering plant genome evolution.</title>
        <authorList>
            <person name="Chaw S.M."/>
            <person name="Liu Y.C."/>
            <person name="Wu Y.W."/>
            <person name="Wang H.Y."/>
            <person name="Lin C.I."/>
            <person name="Wu C.S."/>
            <person name="Ke H.M."/>
            <person name="Chang L.Y."/>
            <person name="Hsu C.Y."/>
            <person name="Yang H.T."/>
            <person name="Sudianto E."/>
            <person name="Hsu M.H."/>
            <person name="Wu K.P."/>
            <person name="Wang L.N."/>
            <person name="Leebens-Mack J.H."/>
            <person name="Tsai I.J."/>
        </authorList>
    </citation>
    <scope>NUCLEOTIDE SEQUENCE [LARGE SCALE GENOMIC DNA]</scope>
    <source>
        <strain evidence="11">cv. Chaw 1501</strain>
        <tissue evidence="10">Young leaves</tissue>
    </source>
</reference>
<keyword evidence="3" id="KW-0238">DNA-binding</keyword>
<dbReference type="PANTHER" id="PTHR31985">
    <property type="entry name" value="ETHYLENE-RESPONSIVE TRANSCRIPTION FACTOR ERF042-RELATED"/>
    <property type="match status" value="1"/>
</dbReference>
<gene>
    <name evidence="10" type="ORF">CKAN_02193900</name>
</gene>
<dbReference type="PANTHER" id="PTHR31985:SF233">
    <property type="entry name" value="ETHYLENE-RESPONSIVE TRANSCRIPTION FACTOR ERF039"/>
    <property type="match status" value="1"/>
</dbReference>
<dbReference type="CDD" id="cd00018">
    <property type="entry name" value="AP2"/>
    <property type="match status" value="1"/>
</dbReference>
<dbReference type="FunFam" id="3.30.730.10:FF:000001">
    <property type="entry name" value="Ethylene-responsive transcription factor 2"/>
    <property type="match status" value="1"/>
</dbReference>
<proteinExistence type="inferred from homology"/>
<keyword evidence="2" id="KW-0805">Transcription regulation</keyword>
<comment type="subcellular location">
    <subcellularLocation>
        <location evidence="1">Nucleus</location>
    </subcellularLocation>
</comment>
<dbReference type="SUPFAM" id="SSF54171">
    <property type="entry name" value="DNA-binding domain"/>
    <property type="match status" value="1"/>
</dbReference>
<dbReference type="InterPro" id="IPR001471">
    <property type="entry name" value="AP2/ERF_dom"/>
</dbReference>
<dbReference type="InterPro" id="IPR036955">
    <property type="entry name" value="AP2/ERF_dom_sf"/>
</dbReference>
<keyword evidence="6" id="KW-0539">Nucleus</keyword>
<dbReference type="GO" id="GO:0005634">
    <property type="term" value="C:nucleus"/>
    <property type="evidence" value="ECO:0007669"/>
    <property type="project" value="UniProtKB-SubCell"/>
</dbReference>
<organism evidence="10 11">
    <name type="scientific">Cinnamomum micranthum f. kanehirae</name>
    <dbReference type="NCBI Taxonomy" id="337451"/>
    <lineage>
        <taxon>Eukaryota</taxon>
        <taxon>Viridiplantae</taxon>
        <taxon>Streptophyta</taxon>
        <taxon>Embryophyta</taxon>
        <taxon>Tracheophyta</taxon>
        <taxon>Spermatophyta</taxon>
        <taxon>Magnoliopsida</taxon>
        <taxon>Magnoliidae</taxon>
        <taxon>Laurales</taxon>
        <taxon>Lauraceae</taxon>
        <taxon>Cinnamomum</taxon>
    </lineage>
</organism>
<evidence type="ECO:0000259" key="9">
    <source>
        <dbReference type="PROSITE" id="PS51032"/>
    </source>
</evidence>
<evidence type="ECO:0000256" key="5">
    <source>
        <dbReference type="ARBA" id="ARBA00023163"/>
    </source>
</evidence>